<dbReference type="HOGENOM" id="CLU_2118461_0_0_0"/>
<protein>
    <submittedName>
        <fullName evidence="2">Uncharacterized protein</fullName>
    </submittedName>
</protein>
<name>M1Z1H7_NITG3</name>
<feature type="compositionally biased region" description="Basic residues" evidence="1">
    <location>
        <begin position="70"/>
        <end position="81"/>
    </location>
</feature>
<keyword evidence="3" id="KW-1185">Reference proteome</keyword>
<evidence type="ECO:0000256" key="1">
    <source>
        <dbReference type="SAM" id="MobiDB-lite"/>
    </source>
</evidence>
<dbReference type="Proteomes" id="UP000011704">
    <property type="component" value="Unassembled WGS sequence"/>
</dbReference>
<dbReference type="AlphaFoldDB" id="M1Z1H7"/>
<evidence type="ECO:0000313" key="3">
    <source>
        <dbReference type="Proteomes" id="UP000011704"/>
    </source>
</evidence>
<evidence type="ECO:0000313" key="2">
    <source>
        <dbReference type="EMBL" id="CCQ91582.1"/>
    </source>
</evidence>
<dbReference type="EMBL" id="CAQJ01000081">
    <property type="protein sequence ID" value="CCQ91582.1"/>
    <property type="molecule type" value="Genomic_DNA"/>
</dbReference>
<dbReference type="RefSeq" id="WP_005010448.1">
    <property type="nucleotide sequence ID" value="NZ_HG422173.1"/>
</dbReference>
<gene>
    <name evidence="2" type="ORF">NITGR_730040</name>
</gene>
<feature type="region of interest" description="Disordered" evidence="1">
    <location>
        <begin position="39"/>
        <end position="114"/>
    </location>
</feature>
<organism evidence="2 3">
    <name type="scientific">Nitrospina gracilis (strain 3/211)</name>
    <dbReference type="NCBI Taxonomy" id="1266370"/>
    <lineage>
        <taxon>Bacteria</taxon>
        <taxon>Pseudomonadati</taxon>
        <taxon>Nitrospinota/Tectimicrobiota group</taxon>
        <taxon>Nitrospinota</taxon>
        <taxon>Nitrospinia</taxon>
        <taxon>Nitrospinales</taxon>
        <taxon>Nitrospinaceae</taxon>
        <taxon>Nitrospina</taxon>
    </lineage>
</organism>
<comment type="caution">
    <text evidence="2">The sequence shown here is derived from an EMBL/GenBank/DDBJ whole genome shotgun (WGS) entry which is preliminary data.</text>
</comment>
<sequence length="114" mass="12616">MPITFPANTQHVLQMSSVVEKVQVQQALHLALDQLAEEEQARQNEAKRLEVQDPENSNPTDPANPDERGNRRRRVRIKKRKEPADTKEPASSSTAAPSAGMAEKTQGVHLDVVA</sequence>
<feature type="compositionally biased region" description="Low complexity" evidence="1">
    <location>
        <begin position="89"/>
        <end position="99"/>
    </location>
</feature>
<dbReference type="STRING" id="1266370.NITGR_730040"/>
<proteinExistence type="predicted"/>
<dbReference type="InParanoid" id="M1Z1H7"/>
<accession>M1Z1H7</accession>
<feature type="compositionally biased region" description="Basic and acidic residues" evidence="1">
    <location>
        <begin position="39"/>
        <end position="51"/>
    </location>
</feature>
<reference evidence="2 3" key="1">
    <citation type="journal article" date="2013" name="Front. Microbiol.">
        <title>The genome of Nitrospina gracilis illuminates the metabolism and evolution of the major marine nitrite oxidizer.</title>
        <authorList>
            <person name="Luecker S."/>
            <person name="Nowka B."/>
            <person name="Rattei T."/>
            <person name="Spieck E."/>
            <person name="and Daims H."/>
        </authorList>
    </citation>
    <scope>NUCLEOTIDE SEQUENCE [LARGE SCALE GENOMIC DNA]</scope>
    <source>
        <strain evidence="2 3">3/211</strain>
    </source>
</reference>